<dbReference type="GO" id="GO:0015074">
    <property type="term" value="P:DNA integration"/>
    <property type="evidence" value="ECO:0007669"/>
    <property type="project" value="InterPro"/>
</dbReference>
<dbReference type="AlphaFoldDB" id="G4ZPL9"/>
<organism evidence="4 5">
    <name type="scientific">Phytophthora sojae (strain P6497)</name>
    <name type="common">Soybean stem and root rot agent</name>
    <name type="synonym">Phytophthora megasperma f. sp. glycines</name>
    <dbReference type="NCBI Taxonomy" id="1094619"/>
    <lineage>
        <taxon>Eukaryota</taxon>
        <taxon>Sar</taxon>
        <taxon>Stramenopiles</taxon>
        <taxon>Oomycota</taxon>
        <taxon>Peronosporomycetes</taxon>
        <taxon>Peronosporales</taxon>
        <taxon>Peronosporaceae</taxon>
        <taxon>Phytophthora</taxon>
    </lineage>
</organism>
<dbReference type="SUPFAM" id="SSF56349">
    <property type="entry name" value="DNA breaking-rejoining enzymes"/>
    <property type="match status" value="1"/>
</dbReference>
<feature type="region of interest" description="Disordered" evidence="2">
    <location>
        <begin position="83"/>
        <end position="157"/>
    </location>
</feature>
<feature type="region of interest" description="Disordered" evidence="2">
    <location>
        <begin position="172"/>
        <end position="203"/>
    </location>
</feature>
<dbReference type="KEGG" id="psoj:PHYSODRAFT_334523"/>
<reference evidence="4 5" key="1">
    <citation type="journal article" date="2006" name="Science">
        <title>Phytophthora genome sequences uncover evolutionary origins and mechanisms of pathogenesis.</title>
        <authorList>
            <person name="Tyler B.M."/>
            <person name="Tripathy S."/>
            <person name="Zhang X."/>
            <person name="Dehal P."/>
            <person name="Jiang R.H."/>
            <person name="Aerts A."/>
            <person name="Arredondo F.D."/>
            <person name="Baxter L."/>
            <person name="Bensasson D."/>
            <person name="Beynon J.L."/>
            <person name="Chapman J."/>
            <person name="Damasceno C.M."/>
            <person name="Dorrance A.E."/>
            <person name="Dou D."/>
            <person name="Dickerman A.W."/>
            <person name="Dubchak I.L."/>
            <person name="Garbelotto M."/>
            <person name="Gijzen M."/>
            <person name="Gordon S.G."/>
            <person name="Govers F."/>
            <person name="Grunwald N.J."/>
            <person name="Huang W."/>
            <person name="Ivors K.L."/>
            <person name="Jones R.W."/>
            <person name="Kamoun S."/>
            <person name="Krampis K."/>
            <person name="Lamour K.H."/>
            <person name="Lee M.K."/>
            <person name="McDonald W.H."/>
            <person name="Medina M."/>
            <person name="Meijer H.J."/>
            <person name="Nordberg E.K."/>
            <person name="Maclean D.J."/>
            <person name="Ospina-Giraldo M.D."/>
            <person name="Morris P.F."/>
            <person name="Phuntumart V."/>
            <person name="Putnam N.H."/>
            <person name="Rash S."/>
            <person name="Rose J.K."/>
            <person name="Sakihama Y."/>
            <person name="Salamov A.A."/>
            <person name="Savidor A."/>
            <person name="Scheuring C.F."/>
            <person name="Smith B.M."/>
            <person name="Sobral B.W."/>
            <person name="Terry A."/>
            <person name="Torto-Alalibo T.A."/>
            <person name="Win J."/>
            <person name="Xu Z."/>
            <person name="Zhang H."/>
            <person name="Grigoriev I.V."/>
            <person name="Rokhsar D.S."/>
            <person name="Boore J.L."/>
        </authorList>
    </citation>
    <scope>NUCLEOTIDE SEQUENCE [LARGE SCALE GENOMIC DNA]</scope>
    <source>
        <strain evidence="4 5">P6497</strain>
    </source>
</reference>
<evidence type="ECO:0000256" key="1">
    <source>
        <dbReference type="ARBA" id="ARBA00023172"/>
    </source>
</evidence>
<dbReference type="Proteomes" id="UP000002640">
    <property type="component" value="Unassembled WGS sequence"/>
</dbReference>
<feature type="domain" description="Tyr recombinase" evidence="3">
    <location>
        <begin position="907"/>
        <end position="1124"/>
    </location>
</feature>
<keyword evidence="1" id="KW-0233">DNA recombination</keyword>
<feature type="region of interest" description="Disordered" evidence="2">
    <location>
        <begin position="1"/>
        <end position="70"/>
    </location>
</feature>
<dbReference type="Gene3D" id="1.10.443.10">
    <property type="entry name" value="Intergrase catalytic core"/>
    <property type="match status" value="1"/>
</dbReference>
<proteinExistence type="predicted"/>
<accession>G4ZPL9</accession>
<gene>
    <name evidence="4" type="ORF">PHYSODRAFT_334523</name>
</gene>
<dbReference type="InterPro" id="IPR052055">
    <property type="entry name" value="Hepadnavirus_pol/RT"/>
</dbReference>
<evidence type="ECO:0000313" key="5">
    <source>
        <dbReference type="Proteomes" id="UP000002640"/>
    </source>
</evidence>
<dbReference type="EMBL" id="JH159155">
    <property type="protein sequence ID" value="EGZ16331.1"/>
    <property type="molecule type" value="Genomic_DNA"/>
</dbReference>
<dbReference type="GeneID" id="20646828"/>
<dbReference type="InParanoid" id="G4ZPL9"/>
<dbReference type="PROSITE" id="PS51898">
    <property type="entry name" value="TYR_RECOMBINASE"/>
    <property type="match status" value="1"/>
</dbReference>
<dbReference type="InterPro" id="IPR002104">
    <property type="entry name" value="Integrase_catalytic"/>
</dbReference>
<evidence type="ECO:0000256" key="2">
    <source>
        <dbReference type="SAM" id="MobiDB-lite"/>
    </source>
</evidence>
<name>G4ZPL9_PHYSP</name>
<dbReference type="InterPro" id="IPR011010">
    <property type="entry name" value="DNA_brk_join_enz"/>
</dbReference>
<dbReference type="PANTHER" id="PTHR33050:SF7">
    <property type="entry name" value="RIBONUCLEASE H"/>
    <property type="match status" value="1"/>
</dbReference>
<dbReference type="RefSeq" id="XP_009530080.1">
    <property type="nucleotide sequence ID" value="XM_009531785.1"/>
</dbReference>
<dbReference type="GO" id="GO:0003677">
    <property type="term" value="F:DNA binding"/>
    <property type="evidence" value="ECO:0007669"/>
    <property type="project" value="InterPro"/>
</dbReference>
<feature type="compositionally biased region" description="Polar residues" evidence="2">
    <location>
        <begin position="9"/>
        <end position="26"/>
    </location>
</feature>
<dbReference type="PANTHER" id="PTHR33050">
    <property type="entry name" value="REVERSE TRANSCRIPTASE DOMAIN-CONTAINING PROTEIN"/>
    <property type="match status" value="1"/>
</dbReference>
<evidence type="ECO:0000259" key="3">
    <source>
        <dbReference type="PROSITE" id="PS51898"/>
    </source>
</evidence>
<sequence>MHVLAPGSSLVNATGAPTNSPVQATLQAPAERAPPGKRRIRLPIQPLSDASNAPDALGRATPTANAPHTLATANRQVALRKLATKGDATAQQQSHARAGETNRASSPLDASEGCSASQPSLASADESCRAIDPQYAIEGANRPTPHPRTLANATRRTHVPQLAVVDCSVGRDEHGHQARNQPHSSTERDIMTQPPPAEANRAAQPAVIGGAAPLTEPHTRIDGNGSAPTSHHPLLRLRQAPSEAELQAAHANGAARARLWDSIRYTSLASTFRAVGLKLPPRQAAETNPPILNKPLPAAMSEYIRRVRPSLPEFVELVRGQTAADYRPNKALVLAVLAHHCKGYKHLDALLKIAAEGVRVRLTKPLLRQSRFPRNHPSASARINVLRANIRREQDLMRCLVVDADIIKIWPEIFTSPFGVVAKGDEDPRTSGRTIHDLSHPDGASVNSHTDTVDVPDPTFEHCSSVAREITRCQLEDPDRDVLVMAGDVASAYRNAHTHSESVYMFAGYLPEDNAIILDLAAAFGWTGSAGTYSVLGGAVAYIHGSTSTDDLPTGFYNYHWVDDHVNVVSDIESRCATVERSLRFAMTAVMGPAAVNDKKFTDWSTRQKVLGLVFDTKASTVAMPTTKIAKAQRMIGHACQAATLTRQEFRSLLGSLRHVATCVHPAQAFLQRLRLGERALHRCARVKITSPMRDDLTWWRYILNSPALNGVPLEYFNSLPEPDITVITDASDAGICALVPKSKLALTYQFSVEEQTLVQAFNGGANNHFDINYRELLACAFAVQTWGPAWQRSQPKASPLHIHFRTDNTSAIAWQAKMSSKNQRAQLLIRLLCLWEHYRDPSPRSRRAQHLREHSIADSSFNAYARAFKRWSRWSARQGVVWSPDLPLTTQLRHISEFIVDCAFSGQRSPASIAMLEACFSTLDLLNPADQALWGVLCLSFFFLLRRSEIIAVTSSSFRWFALKGGEIAVVDIDGTTTEDPESASAVRIQLSGSKTNQNGAPTVRMLTRSGHRHLCPVLGALLLTQARRGLPPDIPAAVFINRHGRPDCVTASRVTSAIRDAARAVGEDPTRFGTHSLRAGGATNMYRAGVDTLTIQFHGRWASDAFKLYTRLCSESVAGIASKIVSGAKTSTALQRD</sequence>
<feature type="region of interest" description="Disordered" evidence="2">
    <location>
        <begin position="433"/>
        <end position="453"/>
    </location>
</feature>
<keyword evidence="5" id="KW-1185">Reference proteome</keyword>
<protein>
    <recommendedName>
        <fullName evidence="3">Tyr recombinase domain-containing protein</fullName>
    </recommendedName>
</protein>
<dbReference type="InterPro" id="IPR013762">
    <property type="entry name" value="Integrase-like_cat_sf"/>
</dbReference>
<evidence type="ECO:0000313" key="4">
    <source>
        <dbReference type="EMBL" id="EGZ16331.1"/>
    </source>
</evidence>
<dbReference type="GO" id="GO:0006310">
    <property type="term" value="P:DNA recombination"/>
    <property type="evidence" value="ECO:0007669"/>
    <property type="project" value="UniProtKB-KW"/>
</dbReference>